<gene>
    <name evidence="4" type="primary">LOC105432495</name>
</gene>
<accession>A0A8N1SBP0</accession>
<dbReference type="RefSeq" id="XP_025075463.1">
    <property type="nucleotide sequence ID" value="XM_025219678.1"/>
</dbReference>
<dbReference type="OrthoDB" id="504708at2759"/>
<dbReference type="InterPro" id="IPR006149">
    <property type="entry name" value="EB_dom"/>
</dbReference>
<evidence type="ECO:0000313" key="3">
    <source>
        <dbReference type="Proteomes" id="UP000504615"/>
    </source>
</evidence>
<keyword evidence="4" id="KW-0034">Amyloid</keyword>
<keyword evidence="1" id="KW-0812">Transmembrane</keyword>
<dbReference type="GeneID" id="105432495"/>
<organism evidence="3 4">
    <name type="scientific">Pogonomyrmex barbatus</name>
    <name type="common">red harvester ant</name>
    <dbReference type="NCBI Taxonomy" id="144034"/>
    <lineage>
        <taxon>Eukaryota</taxon>
        <taxon>Metazoa</taxon>
        <taxon>Ecdysozoa</taxon>
        <taxon>Arthropoda</taxon>
        <taxon>Hexapoda</taxon>
        <taxon>Insecta</taxon>
        <taxon>Pterygota</taxon>
        <taxon>Neoptera</taxon>
        <taxon>Endopterygota</taxon>
        <taxon>Hymenoptera</taxon>
        <taxon>Apocrita</taxon>
        <taxon>Aculeata</taxon>
        <taxon>Formicoidea</taxon>
        <taxon>Formicidae</taxon>
        <taxon>Myrmicinae</taxon>
        <taxon>Pogonomyrmex</taxon>
    </lineage>
</organism>
<keyword evidence="1" id="KW-1133">Transmembrane helix</keyword>
<feature type="domain" description="EB" evidence="2">
    <location>
        <begin position="403"/>
        <end position="445"/>
    </location>
</feature>
<feature type="domain" description="EB" evidence="2">
    <location>
        <begin position="80"/>
        <end position="126"/>
    </location>
</feature>
<reference evidence="4" key="1">
    <citation type="submission" date="2025-08" db="UniProtKB">
        <authorList>
            <consortium name="RefSeq"/>
        </authorList>
    </citation>
    <scope>IDENTIFICATION</scope>
</reference>
<keyword evidence="1" id="KW-0472">Membrane</keyword>
<feature type="transmembrane region" description="Helical" evidence="1">
    <location>
        <begin position="7"/>
        <end position="26"/>
    </location>
</feature>
<dbReference type="KEGG" id="pbar:105432495"/>
<proteinExistence type="predicted"/>
<protein>
    <submittedName>
        <fullName evidence="4">Prion-like-(Q/N-rich) domain-bearing protein 25</fullName>
    </submittedName>
</protein>
<keyword evidence="4" id="KW-0640">Prion</keyword>
<feature type="transmembrane region" description="Helical" evidence="1">
    <location>
        <begin position="606"/>
        <end position="624"/>
    </location>
</feature>
<dbReference type="Pfam" id="PF01683">
    <property type="entry name" value="EB"/>
    <property type="match status" value="2"/>
</dbReference>
<dbReference type="PANTHER" id="PTHR39069">
    <property type="entry name" value="ECDYSONE-INDUCIBLE GENE E1, ISOFORM A"/>
    <property type="match status" value="1"/>
</dbReference>
<evidence type="ECO:0000256" key="1">
    <source>
        <dbReference type="SAM" id="Phobius"/>
    </source>
</evidence>
<keyword evidence="3" id="KW-1185">Reference proteome</keyword>
<evidence type="ECO:0000259" key="2">
    <source>
        <dbReference type="Pfam" id="PF01683"/>
    </source>
</evidence>
<name>A0A8N1SBP0_9HYME</name>
<dbReference type="PANTHER" id="PTHR39069:SF8">
    <property type="entry name" value="FI17111P1"/>
    <property type="match status" value="1"/>
</dbReference>
<sequence>MRQIEEFVYIVLYLQFFIHNVSTFNIDILSKKNISNTNNIMRISEWECRSNNDCTAKNSMCNNNLCQCASGYIFNADMTACIKVATRLYDSCEETVQCSAYLLSGAKCVENVCVCGPGFYYLHGRCNRYVGLFGKCEQNIDCYVNADFEASTCDAEEKICKCSLGFYLREYRTCRREGKAVGDECTVDIDCTFGTATCSDFMCAIESKFDTAVGLSYDVSIEGTVDTNTRVGGNCMTDEDCRVVENAICGPTGTCTCYRAHFESSTGIACIPELGEPCQNNDVSYIQKSICRGGRWSCTNGTVASKDNRQCLTATREYKGSCHQDEQCYIFGPDAVCSNNKCVCNENISHYVENELFCWGNTGVGKTCIRDQDCFVKDFKGNLICNGTCNCPHNTRLSKDNMACIGPTELGGFCEINEDCVIPYSVCNEKVCSCDENYYEANKLCLPGINSTCNNNEDCTPEHSICNSNNCSCEANYVAVAIDLCVPVSLYGEPCSIDVQCSAITPGAICALKNESNVMESSKEEDKICTCNKEDYYTLGKCFKKKFLGEICRSIGECYGSSTWKEIVCRNEKCTCDWGYKISNNRTCIRHPQAAKFFLKGGASNMVSTELFLIISLYFLVNYFRFV</sequence>
<dbReference type="AlphaFoldDB" id="A0A8N1SBP0"/>
<dbReference type="Proteomes" id="UP000504615">
    <property type="component" value="Unplaced"/>
</dbReference>
<evidence type="ECO:0000313" key="4">
    <source>
        <dbReference type="RefSeq" id="XP_025075463.1"/>
    </source>
</evidence>